<gene>
    <name evidence="1" type="ORF">LCGC14_2246880</name>
</gene>
<dbReference type="AlphaFoldDB" id="A0A0F9DRB1"/>
<dbReference type="EMBL" id="LAZR01030546">
    <property type="protein sequence ID" value="KKL56291.1"/>
    <property type="molecule type" value="Genomic_DNA"/>
</dbReference>
<dbReference type="InterPro" id="IPR012334">
    <property type="entry name" value="Pectin_lyas_fold"/>
</dbReference>
<evidence type="ECO:0000313" key="1">
    <source>
        <dbReference type="EMBL" id="KKL56291.1"/>
    </source>
</evidence>
<comment type="caution">
    <text evidence="1">The sequence shown here is derived from an EMBL/GenBank/DDBJ whole genome shotgun (WGS) entry which is preliminary data.</text>
</comment>
<organism evidence="1">
    <name type="scientific">marine sediment metagenome</name>
    <dbReference type="NCBI Taxonomy" id="412755"/>
    <lineage>
        <taxon>unclassified sequences</taxon>
        <taxon>metagenomes</taxon>
        <taxon>ecological metagenomes</taxon>
    </lineage>
</organism>
<feature type="non-terminal residue" evidence="1">
    <location>
        <position position="1"/>
    </location>
</feature>
<sequence>IYNDGFRIEFSGTNMPATAGIFNSNGSPLIEYNEIHGGSGNSLVDDNAPGSAGIYCQSGNVKVQYNSLIHGGNGTSLGSDGSVGIWAANLIQFNEIINGGSGVSNSYYGSVAIRNGTSILNNIEINGGNGSISVYDSSASGSAGIVDAVNVSGNILINGGSGSGAGQYGSIAIVGTTNISNNIEINGGSGTTDGAQGRYHPTGVGSCAIRHVYFISNNSFITGGTGVVSSSRMGIGSVGIYLDTTMTVQSNVIDGGGGTAQEHGSIGVYIPIPNRFDQTKIIKNNLIIAVMGNAYFGTGLDNCSIFVNTKYDVVANGLIISNNTLIAGSISSNNSLNIALPGINNVQIGNNILILTGSGNKKSIQIYDVIGTFDLINNLFINNTSEIYYNRVNYQLVTEVNTLNNLDPYYFNNIVTSQTINDLFVDPANDDYHLMAGSDAIDVGFTTNGSFWGAVVDDLDGEDRPKGAAYDIGYDEY</sequence>
<evidence type="ECO:0008006" key="2">
    <source>
        <dbReference type="Google" id="ProtNLM"/>
    </source>
</evidence>
<reference evidence="1" key="1">
    <citation type="journal article" date="2015" name="Nature">
        <title>Complex archaea that bridge the gap between prokaryotes and eukaryotes.</title>
        <authorList>
            <person name="Spang A."/>
            <person name="Saw J.H."/>
            <person name="Jorgensen S.L."/>
            <person name="Zaremba-Niedzwiedzka K."/>
            <person name="Martijn J."/>
            <person name="Lind A.E."/>
            <person name="van Eijk R."/>
            <person name="Schleper C."/>
            <person name="Guy L."/>
            <person name="Ettema T.J."/>
        </authorList>
    </citation>
    <scope>NUCLEOTIDE SEQUENCE</scope>
</reference>
<accession>A0A0F9DRB1</accession>
<proteinExistence type="predicted"/>
<dbReference type="Gene3D" id="2.160.20.10">
    <property type="entry name" value="Single-stranded right-handed beta-helix, Pectin lyase-like"/>
    <property type="match status" value="1"/>
</dbReference>
<protein>
    <recommendedName>
        <fullName evidence="2">Right handed beta helix domain-containing protein</fullName>
    </recommendedName>
</protein>
<name>A0A0F9DRB1_9ZZZZ</name>